<evidence type="ECO:0000313" key="1">
    <source>
        <dbReference type="EMBL" id="SPE23674.1"/>
    </source>
</evidence>
<reference evidence="2" key="1">
    <citation type="submission" date="2018-02" db="EMBL/GenBank/DDBJ databases">
        <authorList>
            <person name="Hausmann B."/>
        </authorList>
    </citation>
    <scope>NUCLEOTIDE SEQUENCE [LARGE SCALE GENOMIC DNA]</scope>
    <source>
        <strain evidence="2">Peat soil MAG SbA5</strain>
    </source>
</reference>
<organism evidence="1 2">
    <name type="scientific">Candidatus Sulfuritelmatomonas gaucii</name>
    <dbReference type="NCBI Taxonomy" id="2043161"/>
    <lineage>
        <taxon>Bacteria</taxon>
        <taxon>Pseudomonadati</taxon>
        <taxon>Acidobacteriota</taxon>
        <taxon>Terriglobia</taxon>
        <taxon>Terriglobales</taxon>
        <taxon>Acidobacteriaceae</taxon>
        <taxon>Candidatus Sulfuritelmatomonas</taxon>
    </lineage>
</organism>
<protein>
    <submittedName>
        <fullName evidence="1">Uncharacterized protein</fullName>
    </submittedName>
</protein>
<sequence length="35" mass="4228">MTFRFNNHHNPYLFRDTMMKLIDAPVLEYKKLTAA</sequence>
<gene>
    <name evidence="1" type="ORF">SBA5_400086</name>
</gene>
<dbReference type="EMBL" id="OKRB01000098">
    <property type="protein sequence ID" value="SPE23674.1"/>
    <property type="molecule type" value="Genomic_DNA"/>
</dbReference>
<accession>A0A2N9LKK1</accession>
<name>A0A2N9LKK1_9BACT</name>
<dbReference type="Proteomes" id="UP000239735">
    <property type="component" value="Unassembled WGS sequence"/>
</dbReference>
<dbReference type="AlphaFoldDB" id="A0A2N9LKK1"/>
<evidence type="ECO:0000313" key="2">
    <source>
        <dbReference type="Proteomes" id="UP000239735"/>
    </source>
</evidence>
<proteinExistence type="predicted"/>